<keyword evidence="2" id="KW-1185">Reference proteome</keyword>
<dbReference type="AlphaFoldDB" id="A0A7X0MQ96"/>
<evidence type="ECO:0000313" key="2">
    <source>
        <dbReference type="Proteomes" id="UP000585437"/>
    </source>
</evidence>
<comment type="caution">
    <text evidence="1">The sequence shown here is derived from an EMBL/GenBank/DDBJ whole genome shotgun (WGS) entry which is preliminary data.</text>
</comment>
<dbReference type="Proteomes" id="UP000585437">
    <property type="component" value="Unassembled WGS sequence"/>
</dbReference>
<name>A0A7X0MQ96_9HYPH</name>
<dbReference type="EMBL" id="JACHBU010000001">
    <property type="protein sequence ID" value="MBB6507244.1"/>
    <property type="molecule type" value="Genomic_DNA"/>
</dbReference>
<reference evidence="1 2" key="1">
    <citation type="submission" date="2020-08" db="EMBL/GenBank/DDBJ databases">
        <title>The Agave Microbiome: Exploring the role of microbial communities in plant adaptations to desert environments.</title>
        <authorList>
            <person name="Partida-Martinez L.P."/>
        </authorList>
    </citation>
    <scope>NUCLEOTIDE SEQUENCE [LARGE SCALE GENOMIC DNA]</scope>
    <source>
        <strain evidence="1 2">AS3.12</strain>
    </source>
</reference>
<organism evidence="1 2">
    <name type="scientific">Rhizobium soli</name>
    <dbReference type="NCBI Taxonomy" id="424798"/>
    <lineage>
        <taxon>Bacteria</taxon>
        <taxon>Pseudomonadati</taxon>
        <taxon>Pseudomonadota</taxon>
        <taxon>Alphaproteobacteria</taxon>
        <taxon>Hyphomicrobiales</taxon>
        <taxon>Rhizobiaceae</taxon>
        <taxon>Rhizobium/Agrobacterium group</taxon>
        <taxon>Rhizobium</taxon>
    </lineage>
</organism>
<evidence type="ECO:0000313" key="1">
    <source>
        <dbReference type="EMBL" id="MBB6507244.1"/>
    </source>
</evidence>
<gene>
    <name evidence="1" type="ORF">F4695_000563</name>
</gene>
<accession>A0A7X0MQ96</accession>
<sequence>MNFTYENLINDQKIRRNFFRIYDSMIGELRRSNYLESAAKHAKNRKRIFEEVSIFD</sequence>
<protein>
    <submittedName>
        <fullName evidence="1">Uncharacterized protein</fullName>
    </submittedName>
</protein>
<proteinExistence type="predicted"/>